<keyword evidence="1" id="KW-1133">Transmembrane helix</keyword>
<reference evidence="2 3" key="1">
    <citation type="submission" date="2017-12" db="EMBL/GenBank/DDBJ databases">
        <title>Taxonomic description and draft genome of Pradoshia cofamensis Gen. nov., sp. nov., a thermotolerant bacillale isolated from anterior gut of earthworm Eisenia fetida.</title>
        <authorList>
            <person name="Saha T."/>
            <person name="Chakraborty R."/>
        </authorList>
    </citation>
    <scope>NUCLEOTIDE SEQUENCE [LARGE SCALE GENOMIC DNA]</scope>
    <source>
        <strain evidence="2 3">EAG3</strain>
    </source>
</reference>
<protein>
    <recommendedName>
        <fullName evidence="4">TIGR02206 family membrane protein</fullName>
    </recommendedName>
</protein>
<proteinExistence type="predicted"/>
<evidence type="ECO:0000256" key="1">
    <source>
        <dbReference type="SAM" id="Phobius"/>
    </source>
</evidence>
<name>A0A2S7MWU6_9BACI</name>
<feature type="transmembrane region" description="Helical" evidence="1">
    <location>
        <begin position="95"/>
        <end position="115"/>
    </location>
</feature>
<sequence length="234" mass="26682">MGFSLYGPYHIGWLIVITSSVIVVSKHFKSLDTTGQTFVQRMLAWFILLFEIMKDIYLVKVNVFSIDYLPFELCGLAIFAIFYHAYTNHSMIGEMLYNLFLPGAIAALLFCNWTHRPIYEFMSIFSFIFHLALVMYCVMVLHAGIVQPNKKRIGGSVLFLGIAASIIYPLNKLWGTNFMFLNVPSPGSPLVPLESIFGNPGYIFGLILIILLLWGIMYLPWKKRKTAFVKSLVK</sequence>
<evidence type="ECO:0000313" key="3">
    <source>
        <dbReference type="Proteomes" id="UP000239663"/>
    </source>
</evidence>
<accession>A0A2S7MWU6</accession>
<dbReference type="EMBL" id="PKOZ01000012">
    <property type="protein sequence ID" value="PQD94239.1"/>
    <property type="molecule type" value="Genomic_DNA"/>
</dbReference>
<feature type="transmembrane region" description="Helical" evidence="1">
    <location>
        <begin position="121"/>
        <end position="141"/>
    </location>
</feature>
<comment type="caution">
    <text evidence="2">The sequence shown here is derived from an EMBL/GenBank/DDBJ whole genome shotgun (WGS) entry which is preliminary data.</text>
</comment>
<dbReference type="AlphaFoldDB" id="A0A2S7MWU6"/>
<gene>
    <name evidence="2" type="ORF">CYL18_15330</name>
</gene>
<keyword evidence="3" id="KW-1185">Reference proteome</keyword>
<dbReference type="OrthoDB" id="1696382at2"/>
<organism evidence="2 3">
    <name type="scientific">Pradoshia eiseniae</name>
    <dbReference type="NCBI Taxonomy" id="2064768"/>
    <lineage>
        <taxon>Bacteria</taxon>
        <taxon>Bacillati</taxon>
        <taxon>Bacillota</taxon>
        <taxon>Bacilli</taxon>
        <taxon>Bacillales</taxon>
        <taxon>Bacillaceae</taxon>
        <taxon>Pradoshia</taxon>
    </lineage>
</organism>
<feature type="transmembrane region" description="Helical" evidence="1">
    <location>
        <begin position="63"/>
        <end position="83"/>
    </location>
</feature>
<keyword evidence="1" id="KW-0472">Membrane</keyword>
<dbReference type="Proteomes" id="UP000239663">
    <property type="component" value="Unassembled WGS sequence"/>
</dbReference>
<evidence type="ECO:0000313" key="2">
    <source>
        <dbReference type="EMBL" id="PQD94239.1"/>
    </source>
</evidence>
<feature type="transmembrane region" description="Helical" evidence="1">
    <location>
        <begin position="38"/>
        <end position="57"/>
    </location>
</feature>
<keyword evidence="1" id="KW-0812">Transmembrane</keyword>
<dbReference type="RefSeq" id="WP_104850406.1">
    <property type="nucleotide sequence ID" value="NZ_PKOZ01000012.1"/>
</dbReference>
<dbReference type="Pfam" id="PF14808">
    <property type="entry name" value="TMEM164"/>
    <property type="match status" value="1"/>
</dbReference>
<feature type="transmembrane region" description="Helical" evidence="1">
    <location>
        <begin position="202"/>
        <end position="221"/>
    </location>
</feature>
<feature type="transmembrane region" description="Helical" evidence="1">
    <location>
        <begin position="153"/>
        <end position="170"/>
    </location>
</feature>
<feature type="transmembrane region" description="Helical" evidence="1">
    <location>
        <begin position="6"/>
        <end position="26"/>
    </location>
</feature>
<evidence type="ECO:0008006" key="4">
    <source>
        <dbReference type="Google" id="ProtNLM"/>
    </source>
</evidence>